<protein>
    <recommendedName>
        <fullName evidence="1">Zona occludens toxin N-terminal domain-containing protein</fullName>
    </recommendedName>
</protein>
<dbReference type="InterPro" id="IPR027417">
    <property type="entry name" value="P-loop_NTPase"/>
</dbReference>
<organism evidence="2 3">
    <name type="scientific">Brevibacillus ruminantium</name>
    <dbReference type="NCBI Taxonomy" id="2950604"/>
    <lineage>
        <taxon>Bacteria</taxon>
        <taxon>Bacillati</taxon>
        <taxon>Bacillota</taxon>
        <taxon>Bacilli</taxon>
        <taxon>Bacillales</taxon>
        <taxon>Paenibacillaceae</taxon>
        <taxon>Brevibacillus</taxon>
    </lineage>
</organism>
<name>A0ABY4WSY0_9BACL</name>
<evidence type="ECO:0000259" key="1">
    <source>
        <dbReference type="Pfam" id="PF05707"/>
    </source>
</evidence>
<sequence>MIEIITGLPGFGKTLTASRWALKKMKKGKKVYANYPLQGAEYFSDILQVLGKVENALIVVDEAGIVFDQLTMYSTPPQTWMELRQHRKDGVDLLLTAQSPHDVAYPLRRLIQFEYNIFFKFDRFVTVTCRNPQRGGDNYGKRLWYLSPSLFGKYDTKHKVALEKAQETQGEAPMTSDRFEWYRNIQESMLLEAADGLAASLVKR</sequence>
<feature type="domain" description="Zona occludens toxin N-terminal" evidence="1">
    <location>
        <begin position="53"/>
        <end position="120"/>
    </location>
</feature>
<dbReference type="Gene3D" id="3.40.50.300">
    <property type="entry name" value="P-loop containing nucleotide triphosphate hydrolases"/>
    <property type="match status" value="1"/>
</dbReference>
<proteinExistence type="predicted"/>
<accession>A0ABY4WSY0</accession>
<dbReference type="SUPFAM" id="SSF52540">
    <property type="entry name" value="P-loop containing nucleoside triphosphate hydrolases"/>
    <property type="match status" value="1"/>
</dbReference>
<evidence type="ECO:0000313" key="2">
    <source>
        <dbReference type="EMBL" id="USG68554.1"/>
    </source>
</evidence>
<evidence type="ECO:0000313" key="3">
    <source>
        <dbReference type="Proteomes" id="UP001056500"/>
    </source>
</evidence>
<keyword evidence="2" id="KW-0614">Plasmid</keyword>
<geneLocation type="plasmid" evidence="2 3">
    <name>unnamed</name>
</geneLocation>
<reference evidence="2" key="1">
    <citation type="submission" date="2022-06" db="EMBL/GenBank/DDBJ databases">
        <title>Genome sequencing of Brevibacillus sp. BB3-R1.</title>
        <authorList>
            <person name="Heo J."/>
            <person name="Lee D."/>
            <person name="Won M."/>
            <person name="Han B.-H."/>
            <person name="Hong S.-B."/>
            <person name="Kwon S.-W."/>
        </authorList>
    </citation>
    <scope>NUCLEOTIDE SEQUENCE</scope>
    <source>
        <strain evidence="2">BB3-R1</strain>
        <plasmid evidence="2">unnamed</plasmid>
    </source>
</reference>
<dbReference type="EMBL" id="CP098756">
    <property type="protein sequence ID" value="USG68554.1"/>
    <property type="molecule type" value="Genomic_DNA"/>
</dbReference>
<dbReference type="Proteomes" id="UP001056500">
    <property type="component" value="Plasmid unnamed"/>
</dbReference>
<gene>
    <name evidence="2" type="ORF">NDK47_27605</name>
</gene>
<dbReference type="InterPro" id="IPR008900">
    <property type="entry name" value="Zot_N"/>
</dbReference>
<dbReference type="RefSeq" id="WP_251876516.1">
    <property type="nucleotide sequence ID" value="NZ_CP098756.1"/>
</dbReference>
<dbReference type="Pfam" id="PF05707">
    <property type="entry name" value="Zot"/>
    <property type="match status" value="1"/>
</dbReference>
<keyword evidence="3" id="KW-1185">Reference proteome</keyword>